<organism evidence="4 5">
    <name type="scientific">Cyclotella atomus</name>
    <dbReference type="NCBI Taxonomy" id="382360"/>
    <lineage>
        <taxon>Eukaryota</taxon>
        <taxon>Sar</taxon>
        <taxon>Stramenopiles</taxon>
        <taxon>Ochrophyta</taxon>
        <taxon>Bacillariophyta</taxon>
        <taxon>Coscinodiscophyceae</taxon>
        <taxon>Thalassiosirophycidae</taxon>
        <taxon>Stephanodiscales</taxon>
        <taxon>Stephanodiscaceae</taxon>
        <taxon>Cyclotella</taxon>
    </lineage>
</organism>
<dbReference type="PANTHER" id="PTHR34823:SF1">
    <property type="entry name" value="CHITIN-BINDING TYPE-4 DOMAIN-CONTAINING PROTEIN"/>
    <property type="match status" value="1"/>
</dbReference>
<evidence type="ECO:0000313" key="5">
    <source>
        <dbReference type="Proteomes" id="UP001530400"/>
    </source>
</evidence>
<feature type="chain" id="PRO_5044845332" description="Chitin-binding type-3 domain-containing protein" evidence="2">
    <location>
        <begin position="18"/>
        <end position="622"/>
    </location>
</feature>
<name>A0ABD3MRT5_9STRA</name>
<keyword evidence="2" id="KW-0732">Signal</keyword>
<comment type="caution">
    <text evidence="4">The sequence shown here is derived from an EMBL/GenBank/DDBJ whole genome shotgun (WGS) entry which is preliminary data.</text>
</comment>
<evidence type="ECO:0000256" key="1">
    <source>
        <dbReference type="SAM" id="MobiDB-lite"/>
    </source>
</evidence>
<feature type="signal peptide" evidence="2">
    <location>
        <begin position="1"/>
        <end position="17"/>
    </location>
</feature>
<protein>
    <recommendedName>
        <fullName evidence="3">Chitin-binding type-3 domain-containing protein</fullName>
    </recommendedName>
</protein>
<dbReference type="Gene3D" id="2.10.10.90">
    <property type="match status" value="1"/>
</dbReference>
<keyword evidence="5" id="KW-1185">Reference proteome</keyword>
<feature type="domain" description="Chitin-binding type-3" evidence="3">
    <location>
        <begin position="21"/>
        <end position="85"/>
    </location>
</feature>
<gene>
    <name evidence="4" type="ORF">ACHAWO_008056</name>
</gene>
<evidence type="ECO:0000256" key="2">
    <source>
        <dbReference type="SAM" id="SignalP"/>
    </source>
</evidence>
<dbReference type="EMBL" id="JALLPJ020001386">
    <property type="protein sequence ID" value="KAL3766392.1"/>
    <property type="molecule type" value="Genomic_DNA"/>
</dbReference>
<dbReference type="SMART" id="SM00495">
    <property type="entry name" value="ChtBD3"/>
    <property type="match status" value="5"/>
</dbReference>
<feature type="compositionally biased region" description="Low complexity" evidence="1">
    <location>
        <begin position="585"/>
        <end position="602"/>
    </location>
</feature>
<evidence type="ECO:0000259" key="3">
    <source>
        <dbReference type="SMART" id="SM00495"/>
    </source>
</evidence>
<sequence>MFKSIALATLLLGSTEAAGCYPVWVGGSAYSSGSLVSATVALNATAGTTITKNFKCTSGSEPALSHCPNYDPSNTIQAAAAWSDEGECSGTQAIETSAPTSKPTHAAWSGAGCPKAWVAGASYESGELAEVDGVAYKCSEENFVNAWCGNSNYKPGDSLYWEQAWTLLGSCSGTIAPTGSPNYVSLTDAGGCPDEFASGTTYEENDKVALNGIVYKCRSWPNSAWCSMNGYEPDGVNSADAWTRLGYCDGTISPTTAPAFSSLVDAGGCAPDYSDSATYEAGDKVSVGGNGVQKIIYECKAFPDDGYCSTYEPGHWSKLGWKLVGYCEGTISPTAAPAFSALTDHNGCPNAYDASTAYEASDKVAVVITDTHSVVYQCSSDVHQSRYCSQYEPGNDYKLGWKLIGYCDGTIAPTAAPAFASLTEVGDGCPKKYNTATTYEAGDQVAVFIASGQAVIYECKTWPNGAYCNAGENFSPASDNANMGWTLKGYCDGTISPTAAPIVYAPAAKCRWYNGTQPITISPWAETSLSTYVAGTRVRKDERIYKCKGYPYSLWCKMAAYEPEETAYWAEAWTAAGNCVDALAPTTTPSVSPTKSPSKSPTDAPTKAPSKAPTKSPTNKPT</sequence>
<feature type="domain" description="Chitin-binding type-3" evidence="3">
    <location>
        <begin position="193"/>
        <end position="245"/>
    </location>
</feature>
<dbReference type="InterPro" id="IPR051024">
    <property type="entry name" value="GlcNAc_Chitin_IntDeg"/>
</dbReference>
<feature type="domain" description="Chitin-binding type-3" evidence="3">
    <location>
        <begin position="114"/>
        <end position="164"/>
    </location>
</feature>
<reference evidence="4 5" key="1">
    <citation type="submission" date="2024-10" db="EMBL/GenBank/DDBJ databases">
        <title>Updated reference genomes for cyclostephanoid diatoms.</title>
        <authorList>
            <person name="Roberts W.R."/>
            <person name="Alverson A.J."/>
        </authorList>
    </citation>
    <scope>NUCLEOTIDE SEQUENCE [LARGE SCALE GENOMIC DNA]</scope>
    <source>
        <strain evidence="4 5">AJA010-31</strain>
    </source>
</reference>
<dbReference type="AlphaFoldDB" id="A0ABD3MRT5"/>
<feature type="domain" description="Chitin-binding type-3" evidence="3">
    <location>
        <begin position="270"/>
        <end position="324"/>
    </location>
</feature>
<proteinExistence type="predicted"/>
<dbReference type="Proteomes" id="UP001530400">
    <property type="component" value="Unassembled WGS sequence"/>
</dbReference>
<dbReference type="InterPro" id="IPR003610">
    <property type="entry name" value="CBM5/12"/>
</dbReference>
<feature type="compositionally biased region" description="Polar residues" evidence="1">
    <location>
        <begin position="613"/>
        <end position="622"/>
    </location>
</feature>
<feature type="region of interest" description="Disordered" evidence="1">
    <location>
        <begin position="584"/>
        <end position="622"/>
    </location>
</feature>
<accession>A0ABD3MRT5</accession>
<feature type="domain" description="Chitin-binding type-3" evidence="3">
    <location>
        <begin position="521"/>
        <end position="572"/>
    </location>
</feature>
<dbReference type="PANTHER" id="PTHR34823">
    <property type="entry name" value="GLCNAC-BINDING PROTEIN A"/>
    <property type="match status" value="1"/>
</dbReference>
<evidence type="ECO:0000313" key="4">
    <source>
        <dbReference type="EMBL" id="KAL3766392.1"/>
    </source>
</evidence>